<comment type="caution">
    <text evidence="1">The sequence shown here is derived from an EMBL/GenBank/DDBJ whole genome shotgun (WGS) entry which is preliminary data.</text>
</comment>
<sequence length="68" mass="7616">MPAASSGATYSPITRRLCSKSNKMEELTRPAVRRPSVAAALIHLRVILGGWEARMRNTMKGTQEFNWL</sequence>
<evidence type="ECO:0000313" key="1">
    <source>
        <dbReference type="EMBL" id="TVU42318.1"/>
    </source>
</evidence>
<dbReference type="Proteomes" id="UP000324897">
    <property type="component" value="Unassembled WGS sequence"/>
</dbReference>
<dbReference type="Gramene" id="TVU42318">
    <property type="protein sequence ID" value="TVU42318"/>
    <property type="gene ID" value="EJB05_08716"/>
</dbReference>
<keyword evidence="2" id="KW-1185">Reference proteome</keyword>
<name>A0A5J9W2A7_9POAL</name>
<gene>
    <name evidence="1" type="ORF">EJB05_08716</name>
</gene>
<dbReference type="EMBL" id="RWGY01000005">
    <property type="protein sequence ID" value="TVU42318.1"/>
    <property type="molecule type" value="Genomic_DNA"/>
</dbReference>
<proteinExistence type="predicted"/>
<reference evidence="1 2" key="1">
    <citation type="journal article" date="2019" name="Sci. Rep.">
        <title>A high-quality genome of Eragrostis curvula grass provides insights into Poaceae evolution and supports new strategies to enhance forage quality.</title>
        <authorList>
            <person name="Carballo J."/>
            <person name="Santos B.A.C.M."/>
            <person name="Zappacosta D."/>
            <person name="Garbus I."/>
            <person name="Selva J.P."/>
            <person name="Gallo C.A."/>
            <person name="Diaz A."/>
            <person name="Albertini E."/>
            <person name="Caccamo M."/>
            <person name="Echenique V."/>
        </authorList>
    </citation>
    <scope>NUCLEOTIDE SEQUENCE [LARGE SCALE GENOMIC DNA]</scope>
    <source>
        <strain evidence="2">cv. Victoria</strain>
        <tissue evidence="1">Leaf</tissue>
    </source>
</reference>
<dbReference type="AlphaFoldDB" id="A0A5J9W2A7"/>
<accession>A0A5J9W2A7</accession>
<organism evidence="1 2">
    <name type="scientific">Eragrostis curvula</name>
    <name type="common">weeping love grass</name>
    <dbReference type="NCBI Taxonomy" id="38414"/>
    <lineage>
        <taxon>Eukaryota</taxon>
        <taxon>Viridiplantae</taxon>
        <taxon>Streptophyta</taxon>
        <taxon>Embryophyta</taxon>
        <taxon>Tracheophyta</taxon>
        <taxon>Spermatophyta</taxon>
        <taxon>Magnoliopsida</taxon>
        <taxon>Liliopsida</taxon>
        <taxon>Poales</taxon>
        <taxon>Poaceae</taxon>
        <taxon>PACMAD clade</taxon>
        <taxon>Chloridoideae</taxon>
        <taxon>Eragrostideae</taxon>
        <taxon>Eragrostidinae</taxon>
        <taxon>Eragrostis</taxon>
    </lineage>
</organism>
<protein>
    <submittedName>
        <fullName evidence="1">Uncharacterized protein</fullName>
    </submittedName>
</protein>
<evidence type="ECO:0000313" key="2">
    <source>
        <dbReference type="Proteomes" id="UP000324897"/>
    </source>
</evidence>